<feature type="compositionally biased region" description="Acidic residues" evidence="2">
    <location>
        <begin position="181"/>
        <end position="193"/>
    </location>
</feature>
<feature type="region of interest" description="Disordered" evidence="2">
    <location>
        <begin position="546"/>
        <end position="568"/>
    </location>
</feature>
<protein>
    <submittedName>
        <fullName evidence="5 6">Uncharacterized protein LOC109723242</fullName>
    </submittedName>
</protein>
<dbReference type="GO" id="GO:0005643">
    <property type="term" value="C:nuclear pore"/>
    <property type="evidence" value="ECO:0007669"/>
    <property type="project" value="InterPro"/>
</dbReference>
<evidence type="ECO:0000313" key="5">
    <source>
        <dbReference type="RefSeq" id="XP_020107136.1"/>
    </source>
</evidence>
<feature type="compositionally biased region" description="Polar residues" evidence="2">
    <location>
        <begin position="546"/>
        <end position="556"/>
    </location>
</feature>
<feature type="region of interest" description="Disordered" evidence="2">
    <location>
        <begin position="377"/>
        <end position="407"/>
    </location>
</feature>
<name>A0A6P5GET5_ANACO</name>
<dbReference type="RefSeq" id="XP_020107137.1">
    <property type="nucleotide sequence ID" value="XM_020251548.1"/>
</dbReference>
<gene>
    <name evidence="5 6" type="primary">LOC109723242</name>
</gene>
<feature type="compositionally biased region" description="Low complexity" evidence="2">
    <location>
        <begin position="196"/>
        <end position="206"/>
    </location>
</feature>
<feature type="region of interest" description="Disordered" evidence="2">
    <location>
        <begin position="181"/>
        <end position="247"/>
    </location>
</feature>
<dbReference type="AlphaFoldDB" id="A0A6P5GET5"/>
<keyword evidence="4" id="KW-1185">Reference proteome</keyword>
<feature type="compositionally biased region" description="Basic and acidic residues" evidence="2">
    <location>
        <begin position="386"/>
        <end position="407"/>
    </location>
</feature>
<dbReference type="PROSITE" id="PS51840">
    <property type="entry name" value="C2_NT"/>
    <property type="match status" value="1"/>
</dbReference>
<keyword evidence="1" id="KW-0175">Coiled coil</keyword>
<evidence type="ECO:0000256" key="1">
    <source>
        <dbReference type="SAM" id="Coils"/>
    </source>
</evidence>
<accession>A0A6P5GET5</accession>
<dbReference type="InterPro" id="IPR021827">
    <property type="entry name" value="Nup186/Nup192/Nup205"/>
</dbReference>
<reference evidence="4" key="1">
    <citation type="journal article" date="2015" name="Nat. Genet.">
        <title>The pineapple genome and the evolution of CAM photosynthesis.</title>
        <authorList>
            <person name="Ming R."/>
            <person name="VanBuren R."/>
            <person name="Wai C.M."/>
            <person name="Tang H."/>
            <person name="Schatz M.C."/>
            <person name="Bowers J.E."/>
            <person name="Lyons E."/>
            <person name="Wang M.L."/>
            <person name="Chen J."/>
            <person name="Biggers E."/>
            <person name="Zhang J."/>
            <person name="Huang L."/>
            <person name="Zhang L."/>
            <person name="Miao W."/>
            <person name="Zhang J."/>
            <person name="Ye Z."/>
            <person name="Miao C."/>
            <person name="Lin Z."/>
            <person name="Wang H."/>
            <person name="Zhou H."/>
            <person name="Yim W.C."/>
            <person name="Priest H.D."/>
            <person name="Zheng C."/>
            <person name="Woodhouse M."/>
            <person name="Edger P.P."/>
            <person name="Guyot R."/>
            <person name="Guo H.B."/>
            <person name="Guo H."/>
            <person name="Zheng G."/>
            <person name="Singh R."/>
            <person name="Sharma A."/>
            <person name="Min X."/>
            <person name="Zheng Y."/>
            <person name="Lee H."/>
            <person name="Gurtowski J."/>
            <person name="Sedlazeck F.J."/>
            <person name="Harkess A."/>
            <person name="McKain M.R."/>
            <person name="Liao Z."/>
            <person name="Fang J."/>
            <person name="Liu J."/>
            <person name="Zhang X."/>
            <person name="Zhang Q."/>
            <person name="Hu W."/>
            <person name="Qin Y."/>
            <person name="Wang K."/>
            <person name="Chen L.Y."/>
            <person name="Shirley N."/>
            <person name="Lin Y.R."/>
            <person name="Liu L.Y."/>
            <person name="Hernandez A.G."/>
            <person name="Wright C.L."/>
            <person name="Bulone V."/>
            <person name="Tuskan G.A."/>
            <person name="Heath K."/>
            <person name="Zee F."/>
            <person name="Moore P.H."/>
            <person name="Sunkar R."/>
            <person name="Leebens-Mack J.H."/>
            <person name="Mockler T."/>
            <person name="Bennetzen J.L."/>
            <person name="Freeling M."/>
            <person name="Sankoff D."/>
            <person name="Paterson A.H."/>
            <person name="Zhu X."/>
            <person name="Yang X."/>
            <person name="Smith J.A."/>
            <person name="Cushman J.C."/>
            <person name="Paull R.E."/>
            <person name="Yu Q."/>
        </authorList>
    </citation>
    <scope>NUCLEOTIDE SEQUENCE [LARGE SCALE GENOMIC DNA]</scope>
    <source>
        <strain evidence="4">cv. F153</strain>
    </source>
</reference>
<feature type="coiled-coil region" evidence="1">
    <location>
        <begin position="434"/>
        <end position="461"/>
    </location>
</feature>
<dbReference type="PANTHER" id="PTHR31344">
    <property type="entry name" value="NUCLEAR PORE COMPLEX PROTEIN NUP205"/>
    <property type="match status" value="1"/>
</dbReference>
<evidence type="ECO:0000313" key="4">
    <source>
        <dbReference type="Proteomes" id="UP000515123"/>
    </source>
</evidence>
<feature type="compositionally biased region" description="Polar residues" evidence="2">
    <location>
        <begin position="234"/>
        <end position="246"/>
    </location>
</feature>
<sequence length="955" mass="105924">MVLGLRSKTKKGAAAIHVNYIIHLLEIKPWPASKSLKSLRPVAIRWENGDRSGSTNALAPSLGSNSEEWKIEFNESFMLQVSFSRDGMAQGFNSGPFQKNVLELNLYETKKDKPKGQLLGGAVVDLAKHGIVKEVVSLSAPISFKKSTKNLQPVLHLKIEPFDRDGLVSMNGENAEEEEIAAFSDDDDDDDDDKSSLSSAAASSSALGRNSVQSSSRELIKELKESNGVGNERMSFTANPESLEIDNSSKMEKLQLAGSTESGYLVGQDEKNQNKINGSVEVDSSYGAEYDFLETYIKEKQLAKESEVKTEEAQSQSIVSGASLELNPVPQQPSLRIARKMSFAYGMSSSNQRFLGIRTFSTLSNHRTKSIKLPQMKTPLESTRSTMDDKPSDQDKEEVKEVDVQEDVHDDEVTPGLEDAQEEKIRDVATINRNSVYRNKVRELEQRVELLEGELREAAATEISLYSIVAEHGSSSHKVHTPARRLSRLYLHVWKHGSKTRRASAARSASSGLVLVAKSCGNDVPRLTFWLSNSVVLRTIITQTTRESDNAGNNDPSAAEKDPGTIPKRKSSALWNSVYRKKAKLLATRWEDPETFISALEKIESWLFSRIAESIWWQTLMVHMQSTCESKKSKVGSIGKKSYVRPPTVGDQKQANYSIEIWKKAFKDACERLCPVRAAGHECGCLPMLARLVMEQCVTRLDVAMFNAILRESDDEMPTDPVSDPVSDPKVLPVPSGKSSFGAGIQLKNAIGSWSRWLTDLFGMDVDDSSRNGKEKNNGSHNVDESHKPFHLLNALSDLLMLPKEMLLERSVRKEVCPTFSSSIIKRILDSFVTDEFCPDPISESVLEALESEDHLEGNEEGIRNVPCGASPINYSAPSITSVESIVGELRIPPLKNGSSVVRKSYTSDDELDELDAPLASMIDMPKASTIKSKWKSGLQALRYQLLRQVWKDDE</sequence>
<dbReference type="GeneID" id="109723242"/>
<dbReference type="PANTHER" id="PTHR31344:SF15">
    <property type="entry name" value="EEIG1_EHBP1 PROTEIN AMINO-TERMINAL DOMAIN PROTEIN"/>
    <property type="match status" value="1"/>
</dbReference>
<evidence type="ECO:0000259" key="3">
    <source>
        <dbReference type="PROSITE" id="PS51840"/>
    </source>
</evidence>
<organism evidence="5">
    <name type="scientific">Ananas comosus</name>
    <name type="common">Pineapple</name>
    <name type="synonym">Ananas ananas</name>
    <dbReference type="NCBI Taxonomy" id="4615"/>
    <lineage>
        <taxon>Eukaryota</taxon>
        <taxon>Viridiplantae</taxon>
        <taxon>Streptophyta</taxon>
        <taxon>Embryophyta</taxon>
        <taxon>Tracheophyta</taxon>
        <taxon>Spermatophyta</taxon>
        <taxon>Magnoliopsida</taxon>
        <taxon>Liliopsida</taxon>
        <taxon>Poales</taxon>
        <taxon>Bromeliaceae</taxon>
        <taxon>Bromelioideae</taxon>
        <taxon>Ananas</taxon>
    </lineage>
</organism>
<feature type="compositionally biased region" description="Polar residues" evidence="2">
    <location>
        <begin position="207"/>
        <end position="217"/>
    </location>
</feature>
<evidence type="ECO:0000256" key="2">
    <source>
        <dbReference type="SAM" id="MobiDB-lite"/>
    </source>
</evidence>
<dbReference type="OrthoDB" id="20172at2759"/>
<reference evidence="5 6" key="2">
    <citation type="submission" date="2025-04" db="UniProtKB">
        <authorList>
            <consortium name="RefSeq"/>
        </authorList>
    </citation>
    <scope>IDENTIFICATION</scope>
    <source>
        <tissue evidence="5 6">Leaf</tissue>
    </source>
</reference>
<feature type="domain" description="C2 NT-type" evidence="3">
    <location>
        <begin position="8"/>
        <end position="163"/>
    </location>
</feature>
<evidence type="ECO:0000313" key="6">
    <source>
        <dbReference type="RefSeq" id="XP_020107137.1"/>
    </source>
</evidence>
<proteinExistence type="predicted"/>
<dbReference type="Proteomes" id="UP000515123">
    <property type="component" value="Linkage group 17"/>
</dbReference>
<dbReference type="RefSeq" id="XP_020107136.1">
    <property type="nucleotide sequence ID" value="XM_020251547.1"/>
</dbReference>
<dbReference type="InterPro" id="IPR019448">
    <property type="entry name" value="NT-C2"/>
</dbReference>